<dbReference type="SUPFAM" id="SSF55729">
    <property type="entry name" value="Acyl-CoA N-acyltransferases (Nat)"/>
    <property type="match status" value="1"/>
</dbReference>
<dbReference type="Gene3D" id="3.40.630.30">
    <property type="match status" value="1"/>
</dbReference>
<dbReference type="InterPro" id="IPR016181">
    <property type="entry name" value="Acyl_CoA_acyltransferase"/>
</dbReference>
<comment type="caution">
    <text evidence="2">The sequence shown here is derived from an EMBL/GenBank/DDBJ whole genome shotgun (WGS) entry which is preliminary data.</text>
</comment>
<accession>A0ABS5M106</accession>
<proteinExistence type="predicted"/>
<evidence type="ECO:0000313" key="3">
    <source>
        <dbReference type="Proteomes" id="UP000811492"/>
    </source>
</evidence>
<reference evidence="2 3" key="1">
    <citation type="submission" date="2021-02" db="EMBL/GenBank/DDBJ databases">
        <title>Draft genome and description of Leucobacter sp nov strain Marseille-Q4368.</title>
        <authorList>
            <person name="Boxberger M."/>
            <person name="La Scola B."/>
        </authorList>
    </citation>
    <scope>NUCLEOTIDE SEQUENCE [LARGE SCALE GENOMIC DNA]</scope>
    <source>
        <strain evidence="2 3">Marseille-Q4368</strain>
    </source>
</reference>
<dbReference type="PROSITE" id="PS51729">
    <property type="entry name" value="GNAT_YJDJ"/>
    <property type="match status" value="1"/>
</dbReference>
<dbReference type="Pfam" id="PF14542">
    <property type="entry name" value="Acetyltransf_CG"/>
    <property type="match status" value="1"/>
</dbReference>
<keyword evidence="3" id="KW-1185">Reference proteome</keyword>
<name>A0ABS5M106_9MICO</name>
<gene>
    <name evidence="2" type="ORF">JSQ98_01465</name>
</gene>
<organism evidence="2 3">
    <name type="scientific">Leucobacter manosquensis</name>
    <dbReference type="NCBI Taxonomy" id="2810611"/>
    <lineage>
        <taxon>Bacteria</taxon>
        <taxon>Bacillati</taxon>
        <taxon>Actinomycetota</taxon>
        <taxon>Actinomycetes</taxon>
        <taxon>Micrococcales</taxon>
        <taxon>Microbacteriaceae</taxon>
        <taxon>Leucobacter</taxon>
    </lineage>
</organism>
<dbReference type="RefSeq" id="WP_211648043.1">
    <property type="nucleotide sequence ID" value="NZ_JAFEVO010000001.1"/>
</dbReference>
<dbReference type="EMBL" id="JAFEVO010000001">
    <property type="protein sequence ID" value="MBS3180883.1"/>
    <property type="molecule type" value="Genomic_DNA"/>
</dbReference>
<dbReference type="InterPro" id="IPR045057">
    <property type="entry name" value="Gcn5-rel_NAT"/>
</dbReference>
<dbReference type="Proteomes" id="UP000811492">
    <property type="component" value="Unassembled WGS sequence"/>
</dbReference>
<feature type="domain" description="N-acetyltransferase" evidence="1">
    <location>
        <begin position="18"/>
        <end position="109"/>
    </location>
</feature>
<sequence length="114" mass="11998">MARYLNEAQAAADGFTITHEPDRSRYAITASGPDGGRVVGEAHYTLRGDDAIDFDHTVVVPELRGTGLSGLLANRAVTGEAVGQRRVEASCSFIDGYLQRHPEVLGGSAGSPAE</sequence>
<evidence type="ECO:0000259" key="1">
    <source>
        <dbReference type="PROSITE" id="PS51729"/>
    </source>
</evidence>
<protein>
    <submittedName>
        <fullName evidence="2">N-acetyltransferase</fullName>
    </submittedName>
</protein>
<dbReference type="PANTHER" id="PTHR31435">
    <property type="entry name" value="PROTEIN NATD1"/>
    <property type="match status" value="1"/>
</dbReference>
<dbReference type="PANTHER" id="PTHR31435:SF10">
    <property type="entry name" value="BSR4717 PROTEIN"/>
    <property type="match status" value="1"/>
</dbReference>
<dbReference type="InterPro" id="IPR031165">
    <property type="entry name" value="GNAT_YJDJ"/>
</dbReference>
<evidence type="ECO:0000313" key="2">
    <source>
        <dbReference type="EMBL" id="MBS3180883.1"/>
    </source>
</evidence>